<gene>
    <name evidence="13" type="primary">dnaX</name>
    <name evidence="13" type="ORF">HXM91_03905</name>
</gene>
<keyword evidence="10" id="KW-0239">DNA-directed DNA polymerase</keyword>
<proteinExistence type="inferred from homology"/>
<evidence type="ECO:0000256" key="5">
    <source>
        <dbReference type="ARBA" id="ARBA00022705"/>
    </source>
</evidence>
<dbReference type="InterPro" id="IPR027417">
    <property type="entry name" value="P-loop_NTPase"/>
</dbReference>
<dbReference type="GO" id="GO:0003677">
    <property type="term" value="F:DNA binding"/>
    <property type="evidence" value="ECO:0007669"/>
    <property type="project" value="InterPro"/>
</dbReference>
<dbReference type="EMBL" id="JABZRB010000080">
    <property type="protein sequence ID" value="MBF1304991.1"/>
    <property type="molecule type" value="Genomic_DNA"/>
</dbReference>
<dbReference type="Proteomes" id="UP000780721">
    <property type="component" value="Unassembled WGS sequence"/>
</dbReference>
<protein>
    <recommendedName>
        <fullName evidence="2">DNA-directed DNA polymerase</fullName>
        <ecNumber evidence="2">2.7.7.7</ecNumber>
    </recommendedName>
</protein>
<evidence type="ECO:0000313" key="14">
    <source>
        <dbReference type="Proteomes" id="UP000780721"/>
    </source>
</evidence>
<accession>A0A930DWB8</accession>
<dbReference type="FunFam" id="3.40.50.300:FF:000014">
    <property type="entry name" value="DNA polymerase III subunit gamma/tau"/>
    <property type="match status" value="1"/>
</dbReference>
<keyword evidence="7" id="KW-0547">Nucleotide-binding</keyword>
<evidence type="ECO:0000256" key="10">
    <source>
        <dbReference type="ARBA" id="ARBA00022932"/>
    </source>
</evidence>
<comment type="caution">
    <text evidence="13">The sequence shown here is derived from an EMBL/GenBank/DDBJ whole genome shotgun (WGS) entry which is preliminary data.</text>
</comment>
<dbReference type="SUPFAM" id="SSF52540">
    <property type="entry name" value="P-loop containing nucleoside triphosphate hydrolases"/>
    <property type="match status" value="1"/>
</dbReference>
<evidence type="ECO:0000256" key="1">
    <source>
        <dbReference type="ARBA" id="ARBA00006360"/>
    </source>
</evidence>
<dbReference type="InterPro" id="IPR022754">
    <property type="entry name" value="DNA_pol_III_gamma-3"/>
</dbReference>
<keyword evidence="9" id="KW-0067">ATP-binding</keyword>
<evidence type="ECO:0000256" key="4">
    <source>
        <dbReference type="ARBA" id="ARBA00022695"/>
    </source>
</evidence>
<dbReference type="SMART" id="SM00382">
    <property type="entry name" value="AAA"/>
    <property type="match status" value="1"/>
</dbReference>
<dbReference type="PANTHER" id="PTHR11669">
    <property type="entry name" value="REPLICATION FACTOR C / DNA POLYMERASE III GAMMA-TAU SUBUNIT"/>
    <property type="match status" value="1"/>
</dbReference>
<evidence type="ECO:0000256" key="2">
    <source>
        <dbReference type="ARBA" id="ARBA00012417"/>
    </source>
</evidence>
<reference evidence="13" key="1">
    <citation type="submission" date="2020-04" db="EMBL/GenBank/DDBJ databases">
        <title>Deep metagenomics examines the oral microbiome during advanced dental caries in children, revealing novel taxa and co-occurrences with host molecules.</title>
        <authorList>
            <person name="Baker J.L."/>
            <person name="Morton J.T."/>
            <person name="Dinis M."/>
            <person name="Alvarez R."/>
            <person name="Tran N.C."/>
            <person name="Knight R."/>
            <person name="Edlund A."/>
        </authorList>
    </citation>
    <scope>NUCLEOTIDE SEQUENCE</scope>
    <source>
        <strain evidence="13">JCVI_48_bin.5</strain>
    </source>
</reference>
<dbReference type="FunFam" id="1.10.8.60:FF:000013">
    <property type="entry name" value="DNA polymerase III subunit gamma/tau"/>
    <property type="match status" value="1"/>
</dbReference>
<evidence type="ECO:0000256" key="7">
    <source>
        <dbReference type="ARBA" id="ARBA00022741"/>
    </source>
</evidence>
<evidence type="ECO:0000256" key="6">
    <source>
        <dbReference type="ARBA" id="ARBA00022723"/>
    </source>
</evidence>
<dbReference type="Gene3D" id="3.40.50.300">
    <property type="entry name" value="P-loop containing nucleotide triphosphate hydrolases"/>
    <property type="match status" value="1"/>
</dbReference>
<dbReference type="InterPro" id="IPR045085">
    <property type="entry name" value="HLD_clamp_pol_III_gamma_tau"/>
</dbReference>
<dbReference type="InterPro" id="IPR003593">
    <property type="entry name" value="AAA+_ATPase"/>
</dbReference>
<dbReference type="Gene3D" id="1.10.8.60">
    <property type="match status" value="1"/>
</dbReference>
<dbReference type="GO" id="GO:0003887">
    <property type="term" value="F:DNA-directed DNA polymerase activity"/>
    <property type="evidence" value="ECO:0007669"/>
    <property type="project" value="UniProtKB-KW"/>
</dbReference>
<keyword evidence="6" id="KW-0479">Metal-binding</keyword>
<dbReference type="GO" id="GO:0006261">
    <property type="term" value="P:DNA-templated DNA replication"/>
    <property type="evidence" value="ECO:0007669"/>
    <property type="project" value="TreeGrafter"/>
</dbReference>
<evidence type="ECO:0000256" key="3">
    <source>
        <dbReference type="ARBA" id="ARBA00022679"/>
    </source>
</evidence>
<name>A0A930DWB8_9FIRM</name>
<dbReference type="Pfam" id="PF22608">
    <property type="entry name" value="DNAX_ATPase_lid"/>
    <property type="match status" value="1"/>
</dbReference>
<dbReference type="Pfam" id="PF13177">
    <property type="entry name" value="DNA_pol3_delta2"/>
    <property type="match status" value="1"/>
</dbReference>
<evidence type="ECO:0000313" key="13">
    <source>
        <dbReference type="EMBL" id="MBF1304991.1"/>
    </source>
</evidence>
<dbReference type="InterPro" id="IPR012763">
    <property type="entry name" value="DNA_pol_III_sug/sutau_N"/>
</dbReference>
<feature type="domain" description="AAA+ ATPase" evidence="12">
    <location>
        <begin position="37"/>
        <end position="179"/>
    </location>
</feature>
<evidence type="ECO:0000259" key="12">
    <source>
        <dbReference type="SMART" id="SM00382"/>
    </source>
</evidence>
<keyword evidence="4 13" id="KW-0548">Nucleotidyltransferase</keyword>
<evidence type="ECO:0000256" key="11">
    <source>
        <dbReference type="ARBA" id="ARBA00049244"/>
    </source>
</evidence>
<dbReference type="GO" id="GO:0005524">
    <property type="term" value="F:ATP binding"/>
    <property type="evidence" value="ECO:0007669"/>
    <property type="project" value="UniProtKB-KW"/>
</dbReference>
<dbReference type="NCBIfam" id="NF004046">
    <property type="entry name" value="PRK05563.1"/>
    <property type="match status" value="1"/>
</dbReference>
<organism evidence="13 14">
    <name type="scientific">Oribacterium sinus</name>
    <dbReference type="NCBI Taxonomy" id="237576"/>
    <lineage>
        <taxon>Bacteria</taxon>
        <taxon>Bacillati</taxon>
        <taxon>Bacillota</taxon>
        <taxon>Clostridia</taxon>
        <taxon>Lachnospirales</taxon>
        <taxon>Lachnospiraceae</taxon>
        <taxon>Oribacterium</taxon>
    </lineage>
</organism>
<dbReference type="PANTHER" id="PTHR11669:SF0">
    <property type="entry name" value="PROTEIN STICHEL-LIKE 2"/>
    <property type="match status" value="1"/>
</dbReference>
<keyword evidence="3 13" id="KW-0808">Transferase</keyword>
<dbReference type="InterPro" id="IPR008921">
    <property type="entry name" value="DNA_pol3_clamp-load_cplx_C"/>
</dbReference>
<comment type="catalytic activity">
    <reaction evidence="11">
        <text>DNA(n) + a 2'-deoxyribonucleoside 5'-triphosphate = DNA(n+1) + diphosphate</text>
        <dbReference type="Rhea" id="RHEA:22508"/>
        <dbReference type="Rhea" id="RHEA-COMP:17339"/>
        <dbReference type="Rhea" id="RHEA-COMP:17340"/>
        <dbReference type="ChEBI" id="CHEBI:33019"/>
        <dbReference type="ChEBI" id="CHEBI:61560"/>
        <dbReference type="ChEBI" id="CHEBI:173112"/>
        <dbReference type="EC" id="2.7.7.7"/>
    </reaction>
</comment>
<comment type="similarity">
    <text evidence="1">Belongs to the DnaX/STICHEL family.</text>
</comment>
<dbReference type="Pfam" id="PF12169">
    <property type="entry name" value="DNA_pol3_gamma3"/>
    <property type="match status" value="1"/>
</dbReference>
<keyword evidence="5" id="KW-0235">DNA replication</keyword>
<dbReference type="EC" id="2.7.7.7" evidence="2"/>
<evidence type="ECO:0000256" key="9">
    <source>
        <dbReference type="ARBA" id="ARBA00022840"/>
    </source>
</evidence>
<dbReference type="NCBIfam" id="TIGR02397">
    <property type="entry name" value="dnaX_nterm"/>
    <property type="match status" value="1"/>
</dbReference>
<keyword evidence="8" id="KW-0862">Zinc</keyword>
<sequence length="526" mass="60036">MSYTALYRKWRSRDFDDLVGQDAITRSFKNQVSHDRIGHAYLFCGTRGTGKTSMAKILARAVNCLNPKDGNPCNECANCKAILSNTSINVYEMDAASNNKVDDIRLIREQVEYPPVGMRYKVYIIDEVHMLTESAHNAFLKTLEEPPVYAIFILATTEPNALPITILSRCQRYDFRRIPADIIADRLRHIVEEEHIAIEEEAIQYIARMGDGSMRDAVSLLDQCASYDFQREISYEDTLKILGAVDTAAFSQMIASLREKDIAKAMTLVSEVLEQGKELSQYTSDLLNYYRNIMLAKTVEKIDGLMDLSAENKIQLLSDGESLSMEEILRGIRLLTELLQQYRFARQKRVLLESTLVKLAHPEMEGKTDALLQRLRELEEKMEKGSFLPVERTAFSKEENGDVPEAMEKEVVLPKAQYEDFMLLKKDWDIIKNYFDSPTVKQALAKSRVYPAKDKKSMVIAPSLGMLSNVLTDMELLEIGKVISAKYQKEFHFVLGKVETEERSTKYVSDEDLNKISMTIEISDQE</sequence>
<dbReference type="GO" id="GO:0046872">
    <property type="term" value="F:metal ion binding"/>
    <property type="evidence" value="ECO:0007669"/>
    <property type="project" value="UniProtKB-KW"/>
</dbReference>
<dbReference type="InterPro" id="IPR050238">
    <property type="entry name" value="DNA_Rep/Repair_Clamp_Loader"/>
</dbReference>
<dbReference type="GO" id="GO:0009360">
    <property type="term" value="C:DNA polymerase III complex"/>
    <property type="evidence" value="ECO:0007669"/>
    <property type="project" value="InterPro"/>
</dbReference>
<dbReference type="AlphaFoldDB" id="A0A930DWB8"/>
<dbReference type="SUPFAM" id="SSF48019">
    <property type="entry name" value="post-AAA+ oligomerization domain-like"/>
    <property type="match status" value="1"/>
</dbReference>
<evidence type="ECO:0000256" key="8">
    <source>
        <dbReference type="ARBA" id="ARBA00022833"/>
    </source>
</evidence>
<dbReference type="CDD" id="cd00009">
    <property type="entry name" value="AAA"/>
    <property type="match status" value="1"/>
</dbReference>
<dbReference type="Gene3D" id="1.20.272.10">
    <property type="match status" value="1"/>
</dbReference>